<dbReference type="GO" id="GO:0006122">
    <property type="term" value="P:mitochondrial electron transport, ubiquinol to cytochrome c"/>
    <property type="evidence" value="ECO:0007669"/>
    <property type="project" value="InterPro"/>
</dbReference>
<keyword evidence="11" id="KW-1185">Reference proteome</keyword>
<dbReference type="GO" id="GO:0045275">
    <property type="term" value="C:respiratory chain complex III"/>
    <property type="evidence" value="ECO:0007669"/>
    <property type="project" value="InterPro"/>
</dbReference>
<dbReference type="AlphaFoldDB" id="A0A8H6TT20"/>
<dbReference type="OrthoDB" id="425749at2759"/>
<keyword evidence="8 9" id="KW-0472">Membrane</keyword>
<evidence type="ECO:0000256" key="8">
    <source>
        <dbReference type="ARBA" id="ARBA00023136"/>
    </source>
</evidence>
<sequence length="128" mass="14775">MAGPLGLSLAPYIRSSPTLSKIVTPIAKWYAGGALYRQYGLLYDDLLIEENPEVQKALSRLTPRQAYDRAFRIKRASHADVLHAPLPKELWTKPEDDVRYLLPYVEDVLKENKERAHWDTLEVTRTRK</sequence>
<evidence type="ECO:0000256" key="4">
    <source>
        <dbReference type="ARBA" id="ARBA00022660"/>
    </source>
</evidence>
<comment type="caution">
    <text evidence="10">The sequence shown here is derived from an EMBL/GenBank/DDBJ whole genome shotgun (WGS) entry which is preliminary data.</text>
</comment>
<keyword evidence="4 9" id="KW-0679">Respiratory chain</keyword>
<evidence type="ECO:0000256" key="2">
    <source>
        <dbReference type="ARBA" id="ARBA00008554"/>
    </source>
</evidence>
<dbReference type="Gene3D" id="1.10.1090.10">
    <property type="entry name" value="Cytochrome b-c1 complex subunit 7"/>
    <property type="match status" value="1"/>
</dbReference>
<keyword evidence="7 9" id="KW-0496">Mitochondrion</keyword>
<dbReference type="PIRSF" id="PIRSF000022">
    <property type="entry name" value="Bc1_14K"/>
    <property type="match status" value="1"/>
</dbReference>
<accession>A0A8H6TT20</accession>
<comment type="similarity">
    <text evidence="2 9">Belongs to the UQCRB/QCR7 family.</text>
</comment>
<evidence type="ECO:0000256" key="7">
    <source>
        <dbReference type="ARBA" id="ARBA00023128"/>
    </source>
</evidence>
<reference evidence="10" key="1">
    <citation type="submission" date="2020-05" db="EMBL/GenBank/DDBJ databases">
        <title>Mycena genomes resolve the evolution of fungal bioluminescence.</title>
        <authorList>
            <person name="Tsai I.J."/>
        </authorList>
    </citation>
    <scope>NUCLEOTIDE SEQUENCE</scope>
    <source>
        <strain evidence="10">110903Hualien_Pintung</strain>
    </source>
</reference>
<comment type="function">
    <text evidence="9">Component of the ubiquinol-cytochrome c oxidoreductase, a multisubunit transmembrane complex that is part of the mitochondrial electron transport chain which drives oxidative phosphorylation.</text>
</comment>
<evidence type="ECO:0000256" key="5">
    <source>
        <dbReference type="ARBA" id="ARBA00022792"/>
    </source>
</evidence>
<gene>
    <name evidence="10" type="ORF">HMN09_00059900</name>
</gene>
<dbReference type="Proteomes" id="UP000613580">
    <property type="component" value="Unassembled WGS sequence"/>
</dbReference>
<evidence type="ECO:0000313" key="11">
    <source>
        <dbReference type="Proteomes" id="UP000613580"/>
    </source>
</evidence>
<dbReference type="InterPro" id="IPR036544">
    <property type="entry name" value="QCR7_sf"/>
</dbReference>
<dbReference type="PANTHER" id="PTHR12022">
    <property type="entry name" value="UBIQUINOL-CYTOCHROME C REDUCTASE COMPLEX 14 KD PROTEIN"/>
    <property type="match status" value="1"/>
</dbReference>
<name>A0A8H6TT20_MYCCL</name>
<protein>
    <recommendedName>
        <fullName evidence="9">Cytochrome b-c1 complex subunit 7</fullName>
    </recommendedName>
</protein>
<dbReference type="EMBL" id="JACAZE010000001">
    <property type="protein sequence ID" value="KAF7322806.1"/>
    <property type="molecule type" value="Genomic_DNA"/>
</dbReference>
<dbReference type="InterPro" id="IPR003197">
    <property type="entry name" value="QCR7"/>
</dbReference>
<evidence type="ECO:0000256" key="1">
    <source>
        <dbReference type="ARBA" id="ARBA00004443"/>
    </source>
</evidence>
<evidence type="ECO:0000256" key="6">
    <source>
        <dbReference type="ARBA" id="ARBA00022982"/>
    </source>
</evidence>
<dbReference type="FunFam" id="1.10.1090.10:FF:000001">
    <property type="entry name" value="Cytochrome b-c1 complex subunit 7"/>
    <property type="match status" value="1"/>
</dbReference>
<keyword evidence="6 9" id="KW-0249">Electron transport</keyword>
<evidence type="ECO:0000313" key="10">
    <source>
        <dbReference type="EMBL" id="KAF7322806.1"/>
    </source>
</evidence>
<dbReference type="GO" id="GO:0005743">
    <property type="term" value="C:mitochondrial inner membrane"/>
    <property type="evidence" value="ECO:0007669"/>
    <property type="project" value="UniProtKB-SubCell"/>
</dbReference>
<keyword evidence="5 9" id="KW-0999">Mitochondrion inner membrane</keyword>
<dbReference type="Pfam" id="PF02271">
    <property type="entry name" value="UCR_14kD"/>
    <property type="match status" value="1"/>
</dbReference>
<comment type="subcellular location">
    <subcellularLocation>
        <location evidence="1">Mitochondrion inner membrane</location>
        <topology evidence="1">Peripheral membrane protein</topology>
        <orientation evidence="1">Matrix side</orientation>
    </subcellularLocation>
</comment>
<proteinExistence type="inferred from homology"/>
<keyword evidence="3 9" id="KW-0813">Transport</keyword>
<evidence type="ECO:0000256" key="3">
    <source>
        <dbReference type="ARBA" id="ARBA00022448"/>
    </source>
</evidence>
<organism evidence="10 11">
    <name type="scientific">Mycena chlorophos</name>
    <name type="common">Agaric fungus</name>
    <name type="synonym">Agaricus chlorophos</name>
    <dbReference type="NCBI Taxonomy" id="658473"/>
    <lineage>
        <taxon>Eukaryota</taxon>
        <taxon>Fungi</taxon>
        <taxon>Dikarya</taxon>
        <taxon>Basidiomycota</taxon>
        <taxon>Agaricomycotina</taxon>
        <taxon>Agaricomycetes</taxon>
        <taxon>Agaricomycetidae</taxon>
        <taxon>Agaricales</taxon>
        <taxon>Marasmiineae</taxon>
        <taxon>Mycenaceae</taxon>
        <taxon>Mycena</taxon>
    </lineage>
</organism>
<evidence type="ECO:0000256" key="9">
    <source>
        <dbReference type="PIRNR" id="PIRNR000022"/>
    </source>
</evidence>
<dbReference type="PANTHER" id="PTHR12022:SF0">
    <property type="entry name" value="CYTOCHROME B-C1 COMPLEX SUBUNIT 7"/>
    <property type="match status" value="1"/>
</dbReference>
<dbReference type="SUPFAM" id="SSF81524">
    <property type="entry name" value="14 kDa protein of cytochrome bc1 complex (Ubiquinol-cytochrome c reductase)"/>
    <property type="match status" value="1"/>
</dbReference>